<dbReference type="EMBL" id="PVQB02000203">
    <property type="protein sequence ID" value="KAF4341215.1"/>
    <property type="molecule type" value="Genomic_DNA"/>
</dbReference>
<dbReference type="Proteomes" id="UP000730481">
    <property type="component" value="Unassembled WGS sequence"/>
</dbReference>
<keyword evidence="2" id="KW-1185">Reference proteome</keyword>
<sequence>MTRPPRFRDLGAWEALKKRDLEYAINLLVSGEWIIDGVVKDGWSSLDARVGSERCHETALLALILRHLIMDYLRDFNLDQAFKELITEYRVGHADDKRWTHVFTLQDISVENPVGYDRIMSSIIDFMGPDWTLFIGSARTLASFSVLSTMECGLHIYYRRLGDVFVATTKEQQAVGLGEYHDAEFPLRTAFTEVSFKLLDKLSAHILPTGVPAKPFGTEPRVCDTLAEQAREIFHFSKAKKIIPRHNSHYIVVGSFSASMHILIRLCWLYRIPITLCMPRLRYQTTSDGSGVTYKPTSVPVRTYIATEKSGGSFKIVDPKRGSIENEPCWKLGGYSMYHESQLGKLLSSNNDDDYIKALESCDVGHLLSIFGFFHHEYPPQTEINGVDLMTLQNSVCGGVMEPPQLTLESIRSGWGLNPNDKRSNLNLVSLSEACNEMTRQFNLDDTFLARQHNPAARTSYRMQSKPIPFTFNHIEVSTPSLKKAKWAAILLKHESTTEPMFANLFFVGNMFYSMSDQAEADRLMLVNSDNKKISSLLVRHPKHEVFLSERHKAKFDRLRKGNTETCKKKENGRGVQDE</sequence>
<dbReference type="OrthoDB" id="5079877at2759"/>
<evidence type="ECO:0000313" key="1">
    <source>
        <dbReference type="EMBL" id="KAF4341215.1"/>
    </source>
</evidence>
<evidence type="ECO:0000313" key="2">
    <source>
        <dbReference type="Proteomes" id="UP000730481"/>
    </source>
</evidence>
<reference evidence="1" key="2">
    <citation type="submission" date="2020-02" db="EMBL/GenBank/DDBJ databases">
        <title>Identification and distribution of gene clusters putatively required for synthesis of sphingolipid metabolism inhibitors in phylogenetically diverse species of the filamentous fungus Fusarium.</title>
        <authorList>
            <person name="Kim H.-S."/>
            <person name="Busman M."/>
            <person name="Brown D.W."/>
            <person name="Divon H."/>
            <person name="Uhlig S."/>
            <person name="Proctor R.H."/>
        </authorList>
    </citation>
    <scope>NUCLEOTIDE SEQUENCE</scope>
    <source>
        <strain evidence="1">NRRL 25174</strain>
    </source>
</reference>
<accession>A0A9P5DZJ0</accession>
<gene>
    <name evidence="1" type="ORF">FBEOM_4873</name>
</gene>
<name>A0A9P5DZJ0_9HYPO</name>
<proteinExistence type="predicted"/>
<reference evidence="1" key="1">
    <citation type="journal article" date="2017" name="Mycologia">
        <title>Fusarium algeriense, sp. nov., a novel toxigenic crown rot pathogen of durum wheat from Algeria is nested in the Fusarium burgessii species complex.</title>
        <authorList>
            <person name="Laraba I."/>
            <person name="Keddad A."/>
            <person name="Boureghda H."/>
            <person name="Abdallah N."/>
            <person name="Vaughan M.M."/>
            <person name="Proctor R.H."/>
            <person name="Busman M."/>
            <person name="O'Donnell K."/>
        </authorList>
    </citation>
    <scope>NUCLEOTIDE SEQUENCE</scope>
    <source>
        <strain evidence="1">NRRL 25174</strain>
    </source>
</reference>
<organism evidence="1 2">
    <name type="scientific">Fusarium beomiforme</name>
    <dbReference type="NCBI Taxonomy" id="44412"/>
    <lineage>
        <taxon>Eukaryota</taxon>
        <taxon>Fungi</taxon>
        <taxon>Dikarya</taxon>
        <taxon>Ascomycota</taxon>
        <taxon>Pezizomycotina</taxon>
        <taxon>Sordariomycetes</taxon>
        <taxon>Hypocreomycetidae</taxon>
        <taxon>Hypocreales</taxon>
        <taxon>Nectriaceae</taxon>
        <taxon>Fusarium</taxon>
        <taxon>Fusarium burgessii species complex</taxon>
    </lineage>
</organism>
<protein>
    <submittedName>
        <fullName evidence="1">Uncharacterized protein</fullName>
    </submittedName>
</protein>
<dbReference type="AlphaFoldDB" id="A0A9P5DZJ0"/>
<comment type="caution">
    <text evidence="1">The sequence shown here is derived from an EMBL/GenBank/DDBJ whole genome shotgun (WGS) entry which is preliminary data.</text>
</comment>